<comment type="catalytic activity">
    <reaction evidence="8">
        <text>(6S)-5,6,7,8-tetrahydrofolate + NADP(+) = 7,8-dihydrofolate + NADPH + H(+)</text>
        <dbReference type="Rhea" id="RHEA:15009"/>
        <dbReference type="ChEBI" id="CHEBI:15378"/>
        <dbReference type="ChEBI" id="CHEBI:57451"/>
        <dbReference type="ChEBI" id="CHEBI:57453"/>
        <dbReference type="ChEBI" id="CHEBI:57783"/>
        <dbReference type="ChEBI" id="CHEBI:58349"/>
        <dbReference type="EC" id="1.5.1.3"/>
    </reaction>
</comment>
<keyword evidence="12" id="KW-1185">Reference proteome</keyword>
<evidence type="ECO:0000256" key="1">
    <source>
        <dbReference type="ARBA" id="ARBA00004903"/>
    </source>
</evidence>
<dbReference type="PROSITE" id="PS51330">
    <property type="entry name" value="DHFR_2"/>
    <property type="match status" value="1"/>
</dbReference>
<dbReference type="PIRSF" id="PIRSF000194">
    <property type="entry name" value="DHFR"/>
    <property type="match status" value="1"/>
</dbReference>
<evidence type="ECO:0000256" key="7">
    <source>
        <dbReference type="ARBA" id="ARBA00025067"/>
    </source>
</evidence>
<keyword evidence="5 8" id="KW-0521">NADP</keyword>
<keyword evidence="4 8" id="KW-0554">One-carbon metabolism</keyword>
<gene>
    <name evidence="11" type="primary">folA</name>
    <name evidence="11" type="ORF">IZ6_21210</name>
</gene>
<comment type="pathway">
    <text evidence="1 8">Cofactor biosynthesis; tetrahydrofolate biosynthesis; 5,6,7,8-tetrahydrofolate from 7,8-dihydrofolate: step 1/1.</text>
</comment>
<dbReference type="GO" id="GO:0070401">
    <property type="term" value="F:NADP+ binding"/>
    <property type="evidence" value="ECO:0007669"/>
    <property type="project" value="UniProtKB-ARBA"/>
</dbReference>
<evidence type="ECO:0000259" key="10">
    <source>
        <dbReference type="PROSITE" id="PS51330"/>
    </source>
</evidence>
<organism evidence="11 12">
    <name type="scientific">Terrihabitans soli</name>
    <dbReference type="NCBI Taxonomy" id="708113"/>
    <lineage>
        <taxon>Bacteria</taxon>
        <taxon>Pseudomonadati</taxon>
        <taxon>Pseudomonadota</taxon>
        <taxon>Alphaproteobacteria</taxon>
        <taxon>Hyphomicrobiales</taxon>
        <taxon>Terrihabitans</taxon>
    </lineage>
</organism>
<dbReference type="EMBL" id="AP023361">
    <property type="protein sequence ID" value="BCJ91386.1"/>
    <property type="molecule type" value="Genomic_DNA"/>
</dbReference>
<dbReference type="GO" id="GO:0005829">
    <property type="term" value="C:cytosol"/>
    <property type="evidence" value="ECO:0007669"/>
    <property type="project" value="TreeGrafter"/>
</dbReference>
<dbReference type="AlphaFoldDB" id="A0A6S6QPI7"/>
<dbReference type="RefSeq" id="WP_222875035.1">
    <property type="nucleotide sequence ID" value="NZ_AP023361.1"/>
</dbReference>
<dbReference type="CDD" id="cd00209">
    <property type="entry name" value="DHFR"/>
    <property type="match status" value="1"/>
</dbReference>
<comment type="similarity">
    <text evidence="2 8 9">Belongs to the dihydrofolate reductase family.</text>
</comment>
<dbReference type="GO" id="GO:0004146">
    <property type="term" value="F:dihydrofolate reductase activity"/>
    <property type="evidence" value="ECO:0007669"/>
    <property type="project" value="UniProtKB-EC"/>
</dbReference>
<accession>A0A6S6QPI7</accession>
<dbReference type="GO" id="GO:0046655">
    <property type="term" value="P:folic acid metabolic process"/>
    <property type="evidence" value="ECO:0007669"/>
    <property type="project" value="TreeGrafter"/>
</dbReference>
<dbReference type="FunFam" id="3.40.430.10:FF:000001">
    <property type="entry name" value="Dihydrofolate reductase"/>
    <property type="match status" value="1"/>
</dbReference>
<sequence>MNEPSVIFVVAMAENRVIGKDNVMPWHVRSDLKRFKALTWGKPMIMGRKTFQSIGKPLPGRESVVVTQDPNFHAEGAHVVHSTEAALERARQLAVELRSDEVAVIGGGEIFRQMLNEAHRIHVTEIHAKPQGDAFFPELDPGQWVEESRTKHQAGEKDDHAFSYVEYVPRASSDVT</sequence>
<dbReference type="InterPro" id="IPR012259">
    <property type="entry name" value="DHFR"/>
</dbReference>
<evidence type="ECO:0000256" key="6">
    <source>
        <dbReference type="ARBA" id="ARBA00023002"/>
    </source>
</evidence>
<dbReference type="InterPro" id="IPR001796">
    <property type="entry name" value="DHFR_dom"/>
</dbReference>
<dbReference type="Gene3D" id="3.40.430.10">
    <property type="entry name" value="Dihydrofolate Reductase, subunit A"/>
    <property type="match status" value="1"/>
</dbReference>
<dbReference type="InterPro" id="IPR017925">
    <property type="entry name" value="DHFR_CS"/>
</dbReference>
<evidence type="ECO:0000256" key="3">
    <source>
        <dbReference type="ARBA" id="ARBA00012856"/>
    </source>
</evidence>
<dbReference type="InterPro" id="IPR024072">
    <property type="entry name" value="DHFR-like_dom_sf"/>
</dbReference>
<dbReference type="PANTHER" id="PTHR48069:SF3">
    <property type="entry name" value="DIHYDROFOLATE REDUCTASE"/>
    <property type="match status" value="1"/>
</dbReference>
<dbReference type="Proteomes" id="UP000515317">
    <property type="component" value="Chromosome"/>
</dbReference>
<comment type="function">
    <text evidence="7 8">Key enzyme in folate metabolism. Catalyzes an essential reaction for de novo glycine and purine synthesis, and for DNA precursor synthesis.</text>
</comment>
<evidence type="ECO:0000313" key="12">
    <source>
        <dbReference type="Proteomes" id="UP000515317"/>
    </source>
</evidence>
<evidence type="ECO:0000256" key="4">
    <source>
        <dbReference type="ARBA" id="ARBA00022563"/>
    </source>
</evidence>
<protein>
    <recommendedName>
        <fullName evidence="3 8">Dihydrofolate reductase</fullName>
        <ecNumber evidence="3 8">1.5.1.3</ecNumber>
    </recommendedName>
</protein>
<dbReference type="GO" id="GO:0006730">
    <property type="term" value="P:one-carbon metabolic process"/>
    <property type="evidence" value="ECO:0007669"/>
    <property type="project" value="UniProtKB-KW"/>
</dbReference>
<dbReference type="PRINTS" id="PR00070">
    <property type="entry name" value="DHFR"/>
</dbReference>
<proteinExistence type="inferred from homology"/>
<feature type="domain" description="DHFR" evidence="10">
    <location>
        <begin position="5"/>
        <end position="169"/>
    </location>
</feature>
<evidence type="ECO:0000256" key="2">
    <source>
        <dbReference type="ARBA" id="ARBA00009539"/>
    </source>
</evidence>
<dbReference type="GO" id="GO:0046452">
    <property type="term" value="P:dihydrofolate metabolic process"/>
    <property type="evidence" value="ECO:0007669"/>
    <property type="project" value="TreeGrafter"/>
</dbReference>
<evidence type="ECO:0000256" key="8">
    <source>
        <dbReference type="PIRNR" id="PIRNR000194"/>
    </source>
</evidence>
<keyword evidence="6 8" id="KW-0560">Oxidoreductase</keyword>
<name>A0A6S6QPI7_9HYPH</name>
<dbReference type="Pfam" id="PF00186">
    <property type="entry name" value="DHFR_1"/>
    <property type="match status" value="1"/>
</dbReference>
<evidence type="ECO:0000256" key="9">
    <source>
        <dbReference type="RuleBase" id="RU004474"/>
    </source>
</evidence>
<dbReference type="PANTHER" id="PTHR48069">
    <property type="entry name" value="DIHYDROFOLATE REDUCTASE"/>
    <property type="match status" value="1"/>
</dbReference>
<evidence type="ECO:0000256" key="5">
    <source>
        <dbReference type="ARBA" id="ARBA00022857"/>
    </source>
</evidence>
<dbReference type="SUPFAM" id="SSF53597">
    <property type="entry name" value="Dihydrofolate reductase-like"/>
    <property type="match status" value="1"/>
</dbReference>
<dbReference type="KEGG" id="tso:IZ6_21210"/>
<dbReference type="UniPathway" id="UPA00077">
    <property type="reaction ID" value="UER00158"/>
</dbReference>
<dbReference type="EC" id="1.5.1.3" evidence="3 8"/>
<dbReference type="GO" id="GO:0046654">
    <property type="term" value="P:tetrahydrofolate biosynthetic process"/>
    <property type="evidence" value="ECO:0007669"/>
    <property type="project" value="UniProtKB-UniPathway"/>
</dbReference>
<reference evidence="11 12" key="1">
    <citation type="submission" date="2020-08" db="EMBL/GenBank/DDBJ databases">
        <title>Genome sequence of Rhizobiales bacterium strain IZ6.</title>
        <authorList>
            <person name="Nakai R."/>
            <person name="Naganuma T."/>
        </authorList>
    </citation>
    <scope>NUCLEOTIDE SEQUENCE [LARGE SCALE GENOMIC DNA]</scope>
    <source>
        <strain evidence="11 12">IZ6</strain>
    </source>
</reference>
<evidence type="ECO:0000313" key="11">
    <source>
        <dbReference type="EMBL" id="BCJ91386.1"/>
    </source>
</evidence>
<dbReference type="PROSITE" id="PS00075">
    <property type="entry name" value="DHFR_1"/>
    <property type="match status" value="1"/>
</dbReference>